<comment type="caution">
    <text evidence="3">The sequence shown here is derived from an EMBL/GenBank/DDBJ whole genome shotgun (WGS) entry which is preliminary data.</text>
</comment>
<name>A0A2V5KHQ5_9BACL</name>
<feature type="compositionally biased region" description="Basic and acidic residues" evidence="1">
    <location>
        <begin position="118"/>
        <end position="136"/>
    </location>
</feature>
<dbReference type="OrthoDB" id="2820357at2"/>
<gene>
    <name evidence="3" type="ORF">DLM86_15045</name>
</gene>
<feature type="chain" id="PRO_5039002818" description="DUF5666 domain-containing protein" evidence="2">
    <location>
        <begin position="29"/>
        <end position="319"/>
    </location>
</feature>
<accession>A0A2V5KHQ5</accession>
<reference evidence="3 4" key="1">
    <citation type="submission" date="2018-05" db="EMBL/GenBank/DDBJ databases">
        <title>Paenibacillus flagellatus sp. nov., isolated from selenium mineral soil.</title>
        <authorList>
            <person name="Dai X."/>
        </authorList>
    </citation>
    <scope>NUCLEOTIDE SEQUENCE [LARGE SCALE GENOMIC DNA]</scope>
    <source>
        <strain evidence="3 4">DXL2</strain>
    </source>
</reference>
<dbReference type="EMBL" id="QJVJ01000006">
    <property type="protein sequence ID" value="PYI53870.1"/>
    <property type="molecule type" value="Genomic_DNA"/>
</dbReference>
<evidence type="ECO:0008006" key="5">
    <source>
        <dbReference type="Google" id="ProtNLM"/>
    </source>
</evidence>
<organism evidence="3 4">
    <name type="scientific">Paenibacillus flagellatus</name>
    <dbReference type="NCBI Taxonomy" id="2211139"/>
    <lineage>
        <taxon>Bacteria</taxon>
        <taxon>Bacillati</taxon>
        <taxon>Bacillota</taxon>
        <taxon>Bacilli</taxon>
        <taxon>Bacillales</taxon>
        <taxon>Paenibacillaceae</taxon>
        <taxon>Paenibacillus</taxon>
    </lineage>
</organism>
<keyword evidence="4" id="KW-1185">Reference proteome</keyword>
<dbReference type="AlphaFoldDB" id="A0A2V5KHQ5"/>
<evidence type="ECO:0000313" key="4">
    <source>
        <dbReference type="Proteomes" id="UP000247476"/>
    </source>
</evidence>
<evidence type="ECO:0000313" key="3">
    <source>
        <dbReference type="EMBL" id="PYI53870.1"/>
    </source>
</evidence>
<dbReference type="Proteomes" id="UP000247476">
    <property type="component" value="Unassembled WGS sequence"/>
</dbReference>
<evidence type="ECO:0000256" key="1">
    <source>
        <dbReference type="SAM" id="MobiDB-lite"/>
    </source>
</evidence>
<protein>
    <recommendedName>
        <fullName evidence="5">DUF5666 domain-containing protein</fullName>
    </recommendedName>
</protein>
<sequence length="319" mass="33099">MKKKWIAMGTGVGIGAVMLTVSAMSAMAGTSGYEAWKSALKQTRTAQSVAGTAAVTVSDNGSELFGASAAFKKGAGDSGASATVTLSAGAVTKGANLYLQDGKAIVKTSDSDVYRVAEHGGGKGPKWRHDGAREGGPDPEFAEGAERVLDALVGSLKDHVTLQSEADGGKRVSLHLTGSQVPVAVNAIGSLLVRGASDGPHGGWKHGVEGKGEGEAAEDFHALFASGLEHDWPKLTKDIRVDDIRLDATIDAANYFDRKSAEIRIVGKDDAGAEHSVVVRADIDLSGVNATTPDSVDLTGKQVEKIEHDAGWRDRGGRR</sequence>
<keyword evidence="2" id="KW-0732">Signal</keyword>
<feature type="signal peptide" evidence="2">
    <location>
        <begin position="1"/>
        <end position="28"/>
    </location>
</feature>
<evidence type="ECO:0000256" key="2">
    <source>
        <dbReference type="SAM" id="SignalP"/>
    </source>
</evidence>
<proteinExistence type="predicted"/>
<dbReference type="RefSeq" id="WP_110840856.1">
    <property type="nucleotide sequence ID" value="NZ_QJVJ01000006.1"/>
</dbReference>
<feature type="region of interest" description="Disordered" evidence="1">
    <location>
        <begin position="118"/>
        <end position="137"/>
    </location>
</feature>